<dbReference type="AlphaFoldDB" id="A0A142BBZ9"/>
<dbReference type="Pfam" id="PF26002">
    <property type="entry name" value="Beta-barrel_AprE"/>
    <property type="match status" value="1"/>
</dbReference>
<reference evidence="13 14" key="1">
    <citation type="journal article" date="2016" name="Front. Microbiol.">
        <title>Genomic Insight into the Host-Endosymbiont Relationship of Endozoicomonas montiporae CL-33(T) with its Coral Host.</title>
        <authorList>
            <person name="Ding J.-Y."/>
            <person name="Shiu J.-H."/>
            <person name="Chen W.-M."/>
            <person name="Chiang Y.-R."/>
            <person name="Tang S.-L."/>
        </authorList>
    </citation>
    <scope>NUCLEOTIDE SEQUENCE [LARGE SCALE GENOMIC DNA]</scope>
    <source>
        <strain evidence="13 14">CL-33</strain>
    </source>
</reference>
<accession>A0A142BBZ9</accession>
<evidence type="ECO:0000256" key="7">
    <source>
        <dbReference type="ARBA" id="ARBA00022989"/>
    </source>
</evidence>
<evidence type="ECO:0000256" key="6">
    <source>
        <dbReference type="ARBA" id="ARBA00022692"/>
    </source>
</evidence>
<comment type="similarity">
    <text evidence="2 9">Belongs to the membrane fusion protein (MFP) (TC 8.A.1) family.</text>
</comment>
<keyword evidence="8 9" id="KW-0472">Membrane</keyword>
<keyword evidence="3 9" id="KW-0813">Transport</keyword>
<dbReference type="Pfam" id="PF25994">
    <property type="entry name" value="HH_AprE"/>
    <property type="match status" value="1"/>
</dbReference>
<dbReference type="Gene3D" id="2.40.30.170">
    <property type="match status" value="1"/>
</dbReference>
<evidence type="ECO:0000256" key="8">
    <source>
        <dbReference type="ARBA" id="ARBA00023136"/>
    </source>
</evidence>
<feature type="domain" description="AprE-like long alpha-helical hairpin" evidence="11">
    <location>
        <begin position="136"/>
        <end position="317"/>
    </location>
</feature>
<dbReference type="InterPro" id="IPR006144">
    <property type="entry name" value="Secretion_HlyD_CS"/>
</dbReference>
<keyword evidence="5 9" id="KW-0997">Cell inner membrane</keyword>
<protein>
    <recommendedName>
        <fullName evidence="9">Membrane fusion protein (MFP) family protein</fullName>
    </recommendedName>
</protein>
<sequence>MKQSTTSTSKTSTSKTSTSKVSAWQRLLSSIKHYRQQQLSMEYMPDTSAAILTQSPRGGRLLIYLCLATVVIFLIWAGFAKLDEIARGTGKVVPSSRVQVIQNLEGGIISDIYVSEGDRVEANQSLMQLDNTRFLSSFRESEVEYSSLKATAYRLRSEIDGTELQFGDDVQAQEKDIIRETNLFRNRRQTLNTELKIAQEKVNQSRQELSEMRSREKHLKNSLKLANRELELTRPLAKQGAVSEVELLRLEQRVNELAGDLDGARLAIPRLESALQAAQQHEPELHLNFRQKALHELKENGIRMAQLEETLTAQKDRVNRTLVRSPVDGTVKKINSNTLGGVVQPGMELMEVVPFQDQLLIEAQIRPKDIAFLRMRQPAIVKITAYDFAIYGSLRGQVEHISADTIQDENGQSFYIVRVRTEKSHLGSSEKPLPIIPGMQTSVDILTGKKSVLDYILKPIIRARKNAMREP</sequence>
<dbReference type="RefSeq" id="WP_051789452.1">
    <property type="nucleotide sequence ID" value="NZ_CP013251.1"/>
</dbReference>
<evidence type="ECO:0000256" key="4">
    <source>
        <dbReference type="ARBA" id="ARBA00022475"/>
    </source>
</evidence>
<dbReference type="InterPro" id="IPR050739">
    <property type="entry name" value="MFP"/>
</dbReference>
<dbReference type="InterPro" id="IPR010129">
    <property type="entry name" value="T1SS_HlyD"/>
</dbReference>
<evidence type="ECO:0000259" key="11">
    <source>
        <dbReference type="Pfam" id="PF25994"/>
    </source>
</evidence>
<gene>
    <name evidence="13" type="primary">lapC3</name>
    <name evidence="13" type="ORF">EZMO1_2165</name>
</gene>
<evidence type="ECO:0000259" key="12">
    <source>
        <dbReference type="Pfam" id="PF26002"/>
    </source>
</evidence>
<keyword evidence="10" id="KW-0175">Coiled coil</keyword>
<dbReference type="PROSITE" id="PS00543">
    <property type="entry name" value="HLYD_FAMILY"/>
    <property type="match status" value="1"/>
</dbReference>
<dbReference type="PANTHER" id="PTHR30386:SF26">
    <property type="entry name" value="TRANSPORT PROTEIN COMB"/>
    <property type="match status" value="1"/>
</dbReference>
<dbReference type="PRINTS" id="PR01490">
    <property type="entry name" value="RTXTOXIND"/>
</dbReference>
<evidence type="ECO:0000256" key="3">
    <source>
        <dbReference type="ARBA" id="ARBA00022448"/>
    </source>
</evidence>
<dbReference type="PANTHER" id="PTHR30386">
    <property type="entry name" value="MEMBRANE FUSION SUBUNIT OF EMRAB-TOLC MULTIDRUG EFFLUX PUMP"/>
    <property type="match status" value="1"/>
</dbReference>
<keyword evidence="7 9" id="KW-1133">Transmembrane helix</keyword>
<dbReference type="KEGG" id="emp:EZMO1_2165"/>
<dbReference type="GO" id="GO:0009306">
    <property type="term" value="P:protein secretion"/>
    <property type="evidence" value="ECO:0007669"/>
    <property type="project" value="InterPro"/>
</dbReference>
<evidence type="ECO:0000256" key="9">
    <source>
        <dbReference type="RuleBase" id="RU365093"/>
    </source>
</evidence>
<name>A0A142BBZ9_9GAMM</name>
<comment type="subcellular location">
    <subcellularLocation>
        <location evidence="1 9">Cell inner membrane</location>
        <topology evidence="1 9">Single-pass membrane protein</topology>
    </subcellularLocation>
</comment>
<dbReference type="InterPro" id="IPR058781">
    <property type="entry name" value="HH_AprE-like"/>
</dbReference>
<evidence type="ECO:0000256" key="10">
    <source>
        <dbReference type="SAM" id="Coils"/>
    </source>
</evidence>
<dbReference type="NCBIfam" id="TIGR01843">
    <property type="entry name" value="type_I_hlyD"/>
    <property type="match status" value="1"/>
</dbReference>
<evidence type="ECO:0000313" key="13">
    <source>
        <dbReference type="EMBL" id="AMO56275.1"/>
    </source>
</evidence>
<evidence type="ECO:0000256" key="2">
    <source>
        <dbReference type="ARBA" id="ARBA00009477"/>
    </source>
</evidence>
<dbReference type="InterPro" id="IPR058982">
    <property type="entry name" value="Beta-barrel_AprE"/>
</dbReference>
<feature type="domain" description="AprE-like beta-barrel" evidence="12">
    <location>
        <begin position="359"/>
        <end position="448"/>
    </location>
</feature>
<dbReference type="PATRIC" id="fig|570277.3.peg.2333"/>
<evidence type="ECO:0000256" key="1">
    <source>
        <dbReference type="ARBA" id="ARBA00004377"/>
    </source>
</evidence>
<organism evidence="13 14">
    <name type="scientific">Endozoicomonas montiporae CL-33</name>
    <dbReference type="NCBI Taxonomy" id="570277"/>
    <lineage>
        <taxon>Bacteria</taxon>
        <taxon>Pseudomonadati</taxon>
        <taxon>Pseudomonadota</taxon>
        <taxon>Gammaproteobacteria</taxon>
        <taxon>Oceanospirillales</taxon>
        <taxon>Endozoicomonadaceae</taxon>
        <taxon>Endozoicomonas</taxon>
    </lineage>
</organism>
<dbReference type="Gene3D" id="2.40.50.100">
    <property type="match status" value="1"/>
</dbReference>
<dbReference type="STRING" id="570277.EZMO1_2165"/>
<dbReference type="Proteomes" id="UP000071065">
    <property type="component" value="Chromosome"/>
</dbReference>
<evidence type="ECO:0000256" key="5">
    <source>
        <dbReference type="ARBA" id="ARBA00022519"/>
    </source>
</evidence>
<evidence type="ECO:0000313" key="14">
    <source>
        <dbReference type="Proteomes" id="UP000071065"/>
    </source>
</evidence>
<proteinExistence type="inferred from homology"/>
<keyword evidence="6 9" id="KW-0812">Transmembrane</keyword>
<dbReference type="OrthoDB" id="9775513at2"/>
<keyword evidence="4 9" id="KW-1003">Cell membrane</keyword>
<feature type="coiled-coil region" evidence="10">
    <location>
        <begin position="188"/>
        <end position="267"/>
    </location>
</feature>
<dbReference type="Gene3D" id="1.10.287.470">
    <property type="entry name" value="Helix hairpin bin"/>
    <property type="match status" value="1"/>
</dbReference>
<dbReference type="GO" id="GO:0005886">
    <property type="term" value="C:plasma membrane"/>
    <property type="evidence" value="ECO:0007669"/>
    <property type="project" value="UniProtKB-SubCell"/>
</dbReference>
<dbReference type="EMBL" id="CP013251">
    <property type="protein sequence ID" value="AMO56275.1"/>
    <property type="molecule type" value="Genomic_DNA"/>
</dbReference>
<feature type="transmembrane region" description="Helical" evidence="9">
    <location>
        <begin position="61"/>
        <end position="79"/>
    </location>
</feature>